<keyword evidence="2" id="KW-0812">Transmembrane</keyword>
<dbReference type="Gene3D" id="1.20.1600.10">
    <property type="entry name" value="Outer membrane efflux proteins (OEP)"/>
    <property type="match status" value="1"/>
</dbReference>
<dbReference type="PANTHER" id="PTHR30203">
    <property type="entry name" value="OUTER MEMBRANE CATION EFFLUX PROTEIN"/>
    <property type="match status" value="1"/>
</dbReference>
<comment type="caution">
    <text evidence="3">The sequence shown here is derived from an EMBL/GenBank/DDBJ whole genome shotgun (WGS) entry which is preliminary data.</text>
</comment>
<dbReference type="AlphaFoldDB" id="A0A963Z4D4"/>
<dbReference type="NCBIfam" id="TIGR01845">
    <property type="entry name" value="outer_NodT"/>
    <property type="match status" value="1"/>
</dbReference>
<dbReference type="RefSeq" id="WP_227308472.1">
    <property type="nucleotide sequence ID" value="NZ_JAESVA010000005.1"/>
</dbReference>
<evidence type="ECO:0000313" key="4">
    <source>
        <dbReference type="Proteomes" id="UP000721844"/>
    </source>
</evidence>
<evidence type="ECO:0000256" key="1">
    <source>
        <dbReference type="ARBA" id="ARBA00007613"/>
    </source>
</evidence>
<keyword evidence="2" id="KW-0564">Palmitate</keyword>
<keyword evidence="2" id="KW-0449">Lipoprotein</keyword>
<keyword evidence="4" id="KW-1185">Reference proteome</keyword>
<dbReference type="SUPFAM" id="SSF56954">
    <property type="entry name" value="Outer membrane efflux proteins (OEP)"/>
    <property type="match status" value="1"/>
</dbReference>
<keyword evidence="2" id="KW-0472">Membrane</keyword>
<proteinExistence type="inferred from homology"/>
<dbReference type="EMBL" id="JAESVA010000005">
    <property type="protein sequence ID" value="MCB8881810.1"/>
    <property type="molecule type" value="Genomic_DNA"/>
</dbReference>
<dbReference type="Proteomes" id="UP000721844">
    <property type="component" value="Unassembled WGS sequence"/>
</dbReference>
<feature type="chain" id="PRO_5038158929" evidence="2">
    <location>
        <begin position="22"/>
        <end position="485"/>
    </location>
</feature>
<dbReference type="Gene3D" id="2.20.200.10">
    <property type="entry name" value="Outer membrane efflux proteins (OEP)"/>
    <property type="match status" value="1"/>
</dbReference>
<evidence type="ECO:0000313" key="3">
    <source>
        <dbReference type="EMBL" id="MCB8881810.1"/>
    </source>
</evidence>
<dbReference type="GO" id="GO:0005886">
    <property type="term" value="C:plasma membrane"/>
    <property type="evidence" value="ECO:0007669"/>
    <property type="project" value="UniProtKB-SubCell"/>
</dbReference>
<name>A0A963Z4D4_9PROT</name>
<keyword evidence="2" id="KW-0732">Signal</keyword>
<dbReference type="Pfam" id="PF02321">
    <property type="entry name" value="OEP"/>
    <property type="match status" value="2"/>
</dbReference>
<reference evidence="3 4" key="1">
    <citation type="journal article" date="2021" name="Microorganisms">
        <title>Acidisoma silvae sp. nov. and Acidisomacellulosilytica sp. nov., Two Acidophilic Bacteria Isolated from Decaying Wood, Hydrolyzing Cellulose and Producing Poly-3-hydroxybutyrate.</title>
        <authorList>
            <person name="Mieszkin S."/>
            <person name="Pouder E."/>
            <person name="Uroz S."/>
            <person name="Simon-Colin C."/>
            <person name="Alain K."/>
        </authorList>
    </citation>
    <scope>NUCLEOTIDE SEQUENCE [LARGE SCALE GENOMIC DNA]</scope>
    <source>
        <strain evidence="3 4">HW T5.17</strain>
    </source>
</reference>
<sequence length="485" mass="52271">MRRPSFSLKGALALPLASLLAACTVGPNFSKPKLDLPPQFTEKPATPTEIALTDAELTRWWQSFNDPVLNRLVNEAITGNLDLQIARDRLVQARQQKIEAAAGALPQIDFGAQYSRDRSSTELVWPPGVGNYQYYQLGFDASWELDIFGENRRATEAAGYNVDATIAERRALLVSLLSELATDYATLRSGQDELAIAESNVKTAQDVLSYAENLETQGLGTTVAVLQARTQLEQTQSTLPHLRAGIAVMAHAIAVLLGRYPGDLEAMLTVPQPLMVTPATLPDSVPSDVIANRPDVHAALMQYAAANAQIGVAIAAELPHFAIPLTLTPQASLASTLFEGAALTFTAAIEGSQHLYAGGKLNAKIREARAVADEAQLSYKSAVLSALQQVEDALIRVMTERQTNASLVASVKDAEKALGQSTELYHAGLTDFLTVLTDERTVFAARDEVAQSDLALVTDYVSLYKALGGGWQQIELDTPDTTEKK</sequence>
<dbReference type="GO" id="GO:0015562">
    <property type="term" value="F:efflux transmembrane transporter activity"/>
    <property type="evidence" value="ECO:0007669"/>
    <property type="project" value="InterPro"/>
</dbReference>
<keyword evidence="2" id="KW-1134">Transmembrane beta strand</keyword>
<dbReference type="PROSITE" id="PS51257">
    <property type="entry name" value="PROKAR_LIPOPROTEIN"/>
    <property type="match status" value="1"/>
</dbReference>
<accession>A0A963Z4D4</accession>
<comment type="similarity">
    <text evidence="1 2">Belongs to the outer membrane factor (OMF) (TC 1.B.17) family.</text>
</comment>
<feature type="signal peptide" evidence="2">
    <location>
        <begin position="1"/>
        <end position="21"/>
    </location>
</feature>
<dbReference type="InterPro" id="IPR003423">
    <property type="entry name" value="OMP_efflux"/>
</dbReference>
<dbReference type="PANTHER" id="PTHR30203:SF25">
    <property type="entry name" value="OUTER MEMBRANE PROTEIN-RELATED"/>
    <property type="match status" value="1"/>
</dbReference>
<evidence type="ECO:0000256" key="2">
    <source>
        <dbReference type="RuleBase" id="RU362097"/>
    </source>
</evidence>
<dbReference type="InterPro" id="IPR010131">
    <property type="entry name" value="MdtP/NodT-like"/>
</dbReference>
<organism evidence="3 4">
    <name type="scientific">Acidisoma cellulosilyticum</name>
    <dbReference type="NCBI Taxonomy" id="2802395"/>
    <lineage>
        <taxon>Bacteria</taxon>
        <taxon>Pseudomonadati</taxon>
        <taxon>Pseudomonadota</taxon>
        <taxon>Alphaproteobacteria</taxon>
        <taxon>Acetobacterales</taxon>
        <taxon>Acidocellaceae</taxon>
        <taxon>Acidisoma</taxon>
    </lineage>
</organism>
<comment type="subcellular location">
    <subcellularLocation>
        <location evidence="2">Cell membrane</location>
        <topology evidence="2">Lipid-anchor</topology>
    </subcellularLocation>
</comment>
<gene>
    <name evidence="3" type="ORF">ACELLULO517_16300</name>
</gene>
<protein>
    <submittedName>
        <fullName evidence="3">Efflux transporter outer membrane subunit</fullName>
    </submittedName>
</protein>